<evidence type="ECO:0000313" key="2">
    <source>
        <dbReference type="Proteomes" id="UP000217790"/>
    </source>
</evidence>
<evidence type="ECO:0000313" key="1">
    <source>
        <dbReference type="EMBL" id="PBK93336.1"/>
    </source>
</evidence>
<dbReference type="AlphaFoldDB" id="A0A2H3E0W3"/>
<keyword evidence="2" id="KW-1185">Reference proteome</keyword>
<dbReference type="Proteomes" id="UP000217790">
    <property type="component" value="Unassembled WGS sequence"/>
</dbReference>
<organism evidence="1 2">
    <name type="scientific">Armillaria gallica</name>
    <name type="common">Bulbous honey fungus</name>
    <name type="synonym">Armillaria bulbosa</name>
    <dbReference type="NCBI Taxonomy" id="47427"/>
    <lineage>
        <taxon>Eukaryota</taxon>
        <taxon>Fungi</taxon>
        <taxon>Dikarya</taxon>
        <taxon>Basidiomycota</taxon>
        <taxon>Agaricomycotina</taxon>
        <taxon>Agaricomycetes</taxon>
        <taxon>Agaricomycetidae</taxon>
        <taxon>Agaricales</taxon>
        <taxon>Marasmiineae</taxon>
        <taxon>Physalacriaceae</taxon>
        <taxon>Armillaria</taxon>
    </lineage>
</organism>
<protein>
    <submittedName>
        <fullName evidence="1">Uncharacterized protein</fullName>
    </submittedName>
</protein>
<proteinExistence type="predicted"/>
<reference evidence="2" key="1">
    <citation type="journal article" date="2017" name="Nat. Ecol. Evol.">
        <title>Genome expansion and lineage-specific genetic innovations in the forest pathogenic fungi Armillaria.</title>
        <authorList>
            <person name="Sipos G."/>
            <person name="Prasanna A.N."/>
            <person name="Walter M.C."/>
            <person name="O'Connor E."/>
            <person name="Balint B."/>
            <person name="Krizsan K."/>
            <person name="Kiss B."/>
            <person name="Hess J."/>
            <person name="Varga T."/>
            <person name="Slot J."/>
            <person name="Riley R."/>
            <person name="Boka B."/>
            <person name="Rigling D."/>
            <person name="Barry K."/>
            <person name="Lee J."/>
            <person name="Mihaltcheva S."/>
            <person name="LaButti K."/>
            <person name="Lipzen A."/>
            <person name="Waldron R."/>
            <person name="Moloney N.M."/>
            <person name="Sperisen C."/>
            <person name="Kredics L."/>
            <person name="Vagvoelgyi C."/>
            <person name="Patrignani A."/>
            <person name="Fitzpatrick D."/>
            <person name="Nagy I."/>
            <person name="Doyle S."/>
            <person name="Anderson J.B."/>
            <person name="Grigoriev I.V."/>
            <person name="Gueldener U."/>
            <person name="Muensterkoetter M."/>
            <person name="Nagy L.G."/>
        </authorList>
    </citation>
    <scope>NUCLEOTIDE SEQUENCE [LARGE SCALE GENOMIC DNA]</scope>
    <source>
        <strain evidence="2">Ar21-2</strain>
    </source>
</reference>
<name>A0A2H3E0W3_ARMGA</name>
<dbReference type="OMA" id="IRGQREY"/>
<dbReference type="EMBL" id="KZ293656">
    <property type="protein sequence ID" value="PBK93336.1"/>
    <property type="molecule type" value="Genomic_DNA"/>
</dbReference>
<accession>A0A2H3E0W3</accession>
<dbReference type="InParanoid" id="A0A2H3E0W3"/>
<gene>
    <name evidence="1" type="ORF">ARMGADRAFT_1079677</name>
</gene>
<sequence length="184" mass="20188">MAWGGSQPPNIEDLTAKEGTLKDAQTIADKVSEHVPPCVPFEGQQFSANFCAFCDGTPHHSPHECPARSIKAHRPCLSCLAKHEECTFIGLKVECTNCARHWGCTCVGGVPDHNILSFPFVRESDETIDSIMAKIDAMTLSTAPYGPIRGQREYIQKFACSGGRGFCINLSISRGFLRFLILQD</sequence>